<evidence type="ECO:0000313" key="12">
    <source>
        <dbReference type="Proteomes" id="UP001438707"/>
    </source>
</evidence>
<evidence type="ECO:0000256" key="9">
    <source>
        <dbReference type="SAM" id="MobiDB-lite"/>
    </source>
</evidence>
<comment type="subcellular location">
    <subcellularLocation>
        <location evidence="1">Cell membrane</location>
        <topology evidence="1">Multi-pass membrane protein</topology>
    </subcellularLocation>
</comment>
<dbReference type="Pfam" id="PF00230">
    <property type="entry name" value="MIP"/>
    <property type="match status" value="1"/>
</dbReference>
<feature type="transmembrane region" description="Helical" evidence="10">
    <location>
        <begin position="20"/>
        <end position="39"/>
    </location>
</feature>
<keyword evidence="7 10" id="KW-0472">Membrane</keyword>
<dbReference type="SUPFAM" id="SSF81338">
    <property type="entry name" value="Aquaporin-like"/>
    <property type="match status" value="1"/>
</dbReference>
<organism evidence="11 12">
    <name type="scientific">Apatococcus lobatus</name>
    <dbReference type="NCBI Taxonomy" id="904363"/>
    <lineage>
        <taxon>Eukaryota</taxon>
        <taxon>Viridiplantae</taxon>
        <taxon>Chlorophyta</taxon>
        <taxon>core chlorophytes</taxon>
        <taxon>Trebouxiophyceae</taxon>
        <taxon>Chlorellales</taxon>
        <taxon>Chlorellaceae</taxon>
        <taxon>Apatococcus</taxon>
    </lineage>
</organism>
<dbReference type="AlphaFoldDB" id="A0AAW1SG85"/>
<dbReference type="InterPro" id="IPR034294">
    <property type="entry name" value="Aquaporin_transptr"/>
</dbReference>
<dbReference type="EMBL" id="JALJOS010000001">
    <property type="protein sequence ID" value="KAK9845007.1"/>
    <property type="molecule type" value="Genomic_DNA"/>
</dbReference>
<keyword evidence="6 10" id="KW-1133">Transmembrane helix</keyword>
<reference evidence="11 12" key="1">
    <citation type="journal article" date="2024" name="Nat. Commun.">
        <title>Phylogenomics reveals the evolutionary origins of lichenization in chlorophyte algae.</title>
        <authorList>
            <person name="Puginier C."/>
            <person name="Libourel C."/>
            <person name="Otte J."/>
            <person name="Skaloud P."/>
            <person name="Haon M."/>
            <person name="Grisel S."/>
            <person name="Petersen M."/>
            <person name="Berrin J.G."/>
            <person name="Delaux P.M."/>
            <person name="Dal Grande F."/>
            <person name="Keller J."/>
        </authorList>
    </citation>
    <scope>NUCLEOTIDE SEQUENCE [LARGE SCALE GENOMIC DNA]</scope>
    <source>
        <strain evidence="11 12">SAG 2145</strain>
    </source>
</reference>
<dbReference type="GO" id="GO:0005886">
    <property type="term" value="C:plasma membrane"/>
    <property type="evidence" value="ECO:0007669"/>
    <property type="project" value="UniProtKB-SubCell"/>
</dbReference>
<proteinExistence type="inferred from homology"/>
<dbReference type="InterPro" id="IPR022357">
    <property type="entry name" value="MIP_CS"/>
</dbReference>
<dbReference type="CDD" id="cd00333">
    <property type="entry name" value="MIP"/>
    <property type="match status" value="1"/>
</dbReference>
<evidence type="ECO:0000256" key="2">
    <source>
        <dbReference type="ARBA" id="ARBA00006175"/>
    </source>
</evidence>
<evidence type="ECO:0000256" key="5">
    <source>
        <dbReference type="ARBA" id="ARBA00022692"/>
    </source>
</evidence>
<feature type="region of interest" description="Disordered" evidence="9">
    <location>
        <begin position="278"/>
        <end position="308"/>
    </location>
</feature>
<accession>A0AAW1SG85</accession>
<evidence type="ECO:0000256" key="10">
    <source>
        <dbReference type="SAM" id="Phobius"/>
    </source>
</evidence>
<feature type="transmembrane region" description="Helical" evidence="10">
    <location>
        <begin position="170"/>
        <end position="188"/>
    </location>
</feature>
<comment type="similarity">
    <text evidence="2 8">Belongs to the MIP/aquaporin (TC 1.A.8) family.</text>
</comment>
<keyword evidence="5 8" id="KW-0812">Transmembrane</keyword>
<keyword evidence="4" id="KW-1003">Cell membrane</keyword>
<feature type="transmembrane region" description="Helical" evidence="10">
    <location>
        <begin position="242"/>
        <end position="267"/>
    </location>
</feature>
<sequence length="308" mass="32279">MGSKLPITLLEKDFRLPEFLRALLAELIGTAFFIFFSTATVTSGCHTKDVANQSGNAGDTTLTNVVPGSCFLSSTTALLNIALAFGFSLFVVIYFTASFSGGHINPAVTIAFVASNKVSVLRGACYIIMQLGGAAVASGVLKGLDPTGFKAAAGAANQLNPSTGVAPGEGIGYEIVMSFAFIFVIFAATDSTRMTSAVPLPILAPFSIGMTLFVAHLIMIPIDGCCLNPARSFGPAVLSRTFHQYWIFWVGPIVGGLAAAIIYGLAFREFNIRKSNRNDQATDGDWNPVSSSPAGVDIEGGKPPTHVP</sequence>
<dbReference type="PANTHER" id="PTHR19139:SF199">
    <property type="entry name" value="MIP17260P"/>
    <property type="match status" value="1"/>
</dbReference>
<name>A0AAW1SG85_9CHLO</name>
<comment type="caution">
    <text evidence="11">The sequence shown here is derived from an EMBL/GenBank/DDBJ whole genome shotgun (WGS) entry which is preliminary data.</text>
</comment>
<dbReference type="PROSITE" id="PS00221">
    <property type="entry name" value="MIP"/>
    <property type="match status" value="1"/>
</dbReference>
<dbReference type="PANTHER" id="PTHR19139">
    <property type="entry name" value="AQUAPORIN TRANSPORTER"/>
    <property type="match status" value="1"/>
</dbReference>
<dbReference type="InterPro" id="IPR023271">
    <property type="entry name" value="Aquaporin-like"/>
</dbReference>
<feature type="transmembrane region" description="Helical" evidence="10">
    <location>
        <begin position="77"/>
        <end position="99"/>
    </location>
</feature>
<feature type="transmembrane region" description="Helical" evidence="10">
    <location>
        <begin position="200"/>
        <end position="222"/>
    </location>
</feature>
<dbReference type="InterPro" id="IPR000425">
    <property type="entry name" value="MIP"/>
</dbReference>
<keyword evidence="12" id="KW-1185">Reference proteome</keyword>
<dbReference type="Gene3D" id="1.20.1080.10">
    <property type="entry name" value="Glycerol uptake facilitator protein"/>
    <property type="match status" value="1"/>
</dbReference>
<evidence type="ECO:0000313" key="11">
    <source>
        <dbReference type="EMBL" id="KAK9845007.1"/>
    </source>
</evidence>
<dbReference type="GO" id="GO:0015250">
    <property type="term" value="F:water channel activity"/>
    <property type="evidence" value="ECO:0007669"/>
    <property type="project" value="TreeGrafter"/>
</dbReference>
<gene>
    <name evidence="11" type="ORF">WJX74_009600</name>
</gene>
<evidence type="ECO:0000256" key="7">
    <source>
        <dbReference type="ARBA" id="ARBA00023136"/>
    </source>
</evidence>
<feature type="transmembrane region" description="Helical" evidence="10">
    <location>
        <begin position="120"/>
        <end position="141"/>
    </location>
</feature>
<evidence type="ECO:0008006" key="13">
    <source>
        <dbReference type="Google" id="ProtNLM"/>
    </source>
</evidence>
<evidence type="ECO:0000256" key="6">
    <source>
        <dbReference type="ARBA" id="ARBA00022989"/>
    </source>
</evidence>
<dbReference type="Proteomes" id="UP001438707">
    <property type="component" value="Unassembled WGS sequence"/>
</dbReference>
<protein>
    <recommendedName>
        <fullName evidence="13">Aquaporin</fullName>
    </recommendedName>
</protein>
<evidence type="ECO:0000256" key="1">
    <source>
        <dbReference type="ARBA" id="ARBA00004651"/>
    </source>
</evidence>
<evidence type="ECO:0000256" key="4">
    <source>
        <dbReference type="ARBA" id="ARBA00022475"/>
    </source>
</evidence>
<keyword evidence="3 8" id="KW-0813">Transport</keyword>
<evidence type="ECO:0000256" key="8">
    <source>
        <dbReference type="RuleBase" id="RU000477"/>
    </source>
</evidence>
<dbReference type="PRINTS" id="PR00783">
    <property type="entry name" value="MINTRINSICP"/>
</dbReference>
<evidence type="ECO:0000256" key="3">
    <source>
        <dbReference type="ARBA" id="ARBA00022448"/>
    </source>
</evidence>